<keyword evidence="5" id="KW-0862">Zinc</keyword>
<evidence type="ECO:0000256" key="1">
    <source>
        <dbReference type="ARBA" id="ARBA00004123"/>
    </source>
</evidence>
<proteinExistence type="predicted"/>
<organism evidence="11 12">
    <name type="scientific">Meganyctiphanes norvegica</name>
    <name type="common">Northern krill</name>
    <name type="synonym">Thysanopoda norvegica</name>
    <dbReference type="NCBI Taxonomy" id="48144"/>
    <lineage>
        <taxon>Eukaryota</taxon>
        <taxon>Metazoa</taxon>
        <taxon>Ecdysozoa</taxon>
        <taxon>Arthropoda</taxon>
        <taxon>Crustacea</taxon>
        <taxon>Multicrustacea</taxon>
        <taxon>Malacostraca</taxon>
        <taxon>Eumalacostraca</taxon>
        <taxon>Eucarida</taxon>
        <taxon>Euphausiacea</taxon>
        <taxon>Euphausiidae</taxon>
        <taxon>Meganyctiphanes</taxon>
    </lineage>
</organism>
<evidence type="ECO:0000256" key="8">
    <source>
        <dbReference type="ARBA" id="ARBA00023242"/>
    </source>
</evidence>
<dbReference type="PROSITE" id="PS00028">
    <property type="entry name" value="ZINC_FINGER_C2H2_1"/>
    <property type="match status" value="2"/>
</dbReference>
<keyword evidence="4 9" id="KW-0863">Zinc-finger</keyword>
<sequence>KEEMMLNLLTHNVAKPFGCLECNKSYAFKGALTRHMGIHTKEKQFLCSNCDMLFLEEQQLVQYRKVHLNMDYSCNICDYICDNKRKFDYHIKAHASHNKFVF</sequence>
<dbReference type="AlphaFoldDB" id="A0AAV2PMW0"/>
<dbReference type="SMART" id="SM00355">
    <property type="entry name" value="ZnF_C2H2"/>
    <property type="match status" value="3"/>
</dbReference>
<evidence type="ECO:0000256" key="6">
    <source>
        <dbReference type="ARBA" id="ARBA00023015"/>
    </source>
</evidence>
<gene>
    <name evidence="11" type="ORF">MNOR_LOCUS2207</name>
</gene>
<evidence type="ECO:0000256" key="7">
    <source>
        <dbReference type="ARBA" id="ARBA00023163"/>
    </source>
</evidence>
<evidence type="ECO:0000259" key="10">
    <source>
        <dbReference type="PROSITE" id="PS50157"/>
    </source>
</evidence>
<dbReference type="PROSITE" id="PS50157">
    <property type="entry name" value="ZINC_FINGER_C2H2_2"/>
    <property type="match status" value="1"/>
</dbReference>
<evidence type="ECO:0000256" key="9">
    <source>
        <dbReference type="PROSITE-ProRule" id="PRU00042"/>
    </source>
</evidence>
<dbReference type="InterPro" id="IPR050636">
    <property type="entry name" value="C2H2-ZF_domain-containing"/>
</dbReference>
<keyword evidence="2" id="KW-0479">Metal-binding</keyword>
<dbReference type="Proteomes" id="UP001497623">
    <property type="component" value="Unassembled WGS sequence"/>
</dbReference>
<dbReference type="PANTHER" id="PTHR47772:SF13">
    <property type="entry name" value="GASTRULA ZINC FINGER PROTEIN XLCGF49.1-LIKE-RELATED"/>
    <property type="match status" value="1"/>
</dbReference>
<protein>
    <recommendedName>
        <fullName evidence="10">C2H2-type domain-containing protein</fullName>
    </recommendedName>
</protein>
<accession>A0AAV2PMW0</accession>
<evidence type="ECO:0000256" key="2">
    <source>
        <dbReference type="ARBA" id="ARBA00022723"/>
    </source>
</evidence>
<dbReference type="PANTHER" id="PTHR47772">
    <property type="entry name" value="ZINC FINGER PROTEIN 200"/>
    <property type="match status" value="1"/>
</dbReference>
<evidence type="ECO:0000313" key="11">
    <source>
        <dbReference type="EMBL" id="CAL4061560.1"/>
    </source>
</evidence>
<evidence type="ECO:0000256" key="4">
    <source>
        <dbReference type="ARBA" id="ARBA00022771"/>
    </source>
</evidence>
<feature type="non-terminal residue" evidence="11">
    <location>
        <position position="1"/>
    </location>
</feature>
<feature type="non-terminal residue" evidence="11">
    <location>
        <position position="102"/>
    </location>
</feature>
<dbReference type="InterPro" id="IPR036236">
    <property type="entry name" value="Znf_C2H2_sf"/>
</dbReference>
<reference evidence="11 12" key="1">
    <citation type="submission" date="2024-05" db="EMBL/GenBank/DDBJ databases">
        <authorList>
            <person name="Wallberg A."/>
        </authorList>
    </citation>
    <scope>NUCLEOTIDE SEQUENCE [LARGE SCALE GENOMIC DNA]</scope>
</reference>
<feature type="domain" description="C2H2-type" evidence="10">
    <location>
        <begin position="17"/>
        <end position="44"/>
    </location>
</feature>
<dbReference type="InterPro" id="IPR013087">
    <property type="entry name" value="Znf_C2H2_type"/>
</dbReference>
<comment type="caution">
    <text evidence="11">The sequence shown here is derived from an EMBL/GenBank/DDBJ whole genome shotgun (WGS) entry which is preliminary data.</text>
</comment>
<keyword evidence="12" id="KW-1185">Reference proteome</keyword>
<keyword evidence="8" id="KW-0539">Nucleus</keyword>
<dbReference type="Pfam" id="PF00096">
    <property type="entry name" value="zf-C2H2"/>
    <property type="match status" value="1"/>
</dbReference>
<dbReference type="EMBL" id="CAXKWB010000649">
    <property type="protein sequence ID" value="CAL4061560.1"/>
    <property type="molecule type" value="Genomic_DNA"/>
</dbReference>
<dbReference type="GO" id="GO:0008270">
    <property type="term" value="F:zinc ion binding"/>
    <property type="evidence" value="ECO:0007669"/>
    <property type="project" value="UniProtKB-KW"/>
</dbReference>
<comment type="subcellular location">
    <subcellularLocation>
        <location evidence="1">Nucleus</location>
    </subcellularLocation>
</comment>
<dbReference type="FunFam" id="3.30.160.60:FF:000417">
    <property type="entry name" value="Zinc finger protein"/>
    <property type="match status" value="1"/>
</dbReference>
<evidence type="ECO:0000256" key="3">
    <source>
        <dbReference type="ARBA" id="ARBA00022737"/>
    </source>
</evidence>
<evidence type="ECO:0000256" key="5">
    <source>
        <dbReference type="ARBA" id="ARBA00022833"/>
    </source>
</evidence>
<dbReference type="GO" id="GO:0005634">
    <property type="term" value="C:nucleus"/>
    <property type="evidence" value="ECO:0007669"/>
    <property type="project" value="UniProtKB-SubCell"/>
</dbReference>
<name>A0AAV2PMW0_MEGNR</name>
<keyword evidence="3" id="KW-0677">Repeat</keyword>
<dbReference type="SUPFAM" id="SSF57667">
    <property type="entry name" value="beta-beta-alpha zinc fingers"/>
    <property type="match status" value="1"/>
</dbReference>
<evidence type="ECO:0000313" key="12">
    <source>
        <dbReference type="Proteomes" id="UP001497623"/>
    </source>
</evidence>
<keyword evidence="7" id="KW-0804">Transcription</keyword>
<keyword evidence="6" id="KW-0805">Transcription regulation</keyword>
<dbReference type="Gene3D" id="3.30.160.60">
    <property type="entry name" value="Classic Zinc Finger"/>
    <property type="match status" value="2"/>
</dbReference>